<evidence type="ECO:0000313" key="2">
    <source>
        <dbReference type="Proteomes" id="UP000564885"/>
    </source>
</evidence>
<dbReference type="RefSeq" id="WP_171220234.1">
    <property type="nucleotide sequence ID" value="NZ_JABEPP010000006.1"/>
</dbReference>
<sequence length="170" mass="19533">MRLPVERELQVHHADRLVADQAVEHERTGRPLALADRREAEEVFHGLLHDVAGALAFRVDVHGRVELRPQAHIRGRPRTHERHLPIRERHRQGVALRTHPRTRHAVEPARHLAEGVRKNLRLWGELGVVRDNREEVTGVDARIVDEGPRRGPEIPILAHGRPVFVLRALR</sequence>
<name>A0A849IFP9_9HYPH</name>
<reference evidence="1 2" key="1">
    <citation type="submission" date="2020-04" db="EMBL/GenBank/DDBJ databases">
        <title>Enterovirga sp. isolate from soil.</title>
        <authorList>
            <person name="Chea S."/>
            <person name="Kim D.-U."/>
        </authorList>
    </citation>
    <scope>NUCLEOTIDE SEQUENCE [LARGE SCALE GENOMIC DNA]</scope>
    <source>
        <strain evidence="1 2">DB1703</strain>
    </source>
</reference>
<protein>
    <submittedName>
        <fullName evidence="1">Uncharacterized protein</fullName>
    </submittedName>
</protein>
<dbReference type="AlphaFoldDB" id="A0A849IFP9"/>
<comment type="caution">
    <text evidence="1">The sequence shown here is derived from an EMBL/GenBank/DDBJ whole genome shotgun (WGS) entry which is preliminary data.</text>
</comment>
<evidence type="ECO:0000313" key="1">
    <source>
        <dbReference type="EMBL" id="NNM74787.1"/>
    </source>
</evidence>
<dbReference type="EMBL" id="JABEPP010000006">
    <property type="protein sequence ID" value="NNM74787.1"/>
    <property type="molecule type" value="Genomic_DNA"/>
</dbReference>
<organism evidence="1 2">
    <name type="scientific">Enterovirga aerilata</name>
    <dbReference type="NCBI Taxonomy" id="2730920"/>
    <lineage>
        <taxon>Bacteria</taxon>
        <taxon>Pseudomonadati</taxon>
        <taxon>Pseudomonadota</taxon>
        <taxon>Alphaproteobacteria</taxon>
        <taxon>Hyphomicrobiales</taxon>
        <taxon>Methylobacteriaceae</taxon>
        <taxon>Enterovirga</taxon>
    </lineage>
</organism>
<proteinExistence type="predicted"/>
<dbReference type="Proteomes" id="UP000564885">
    <property type="component" value="Unassembled WGS sequence"/>
</dbReference>
<gene>
    <name evidence="1" type="ORF">HJG44_20710</name>
</gene>
<keyword evidence="2" id="KW-1185">Reference proteome</keyword>
<accession>A0A849IFP9</accession>